<comment type="caution">
    <text evidence="1">The sequence shown here is derived from an EMBL/GenBank/DDBJ whole genome shotgun (WGS) entry which is preliminary data.</text>
</comment>
<sequence length="119" mass="13253">MEVKDTYSNSSSISIVRKGKAFITLTGIKQFGSERGATREYLLLQDQILNLGGPSGREYPSHQRAADAVTCSRYYKAEHSLMQFGAHRSKPNLINVKTNESQHAVQSLVFISVRYPFGA</sequence>
<dbReference type="Proteomes" id="UP000499080">
    <property type="component" value="Unassembled WGS sequence"/>
</dbReference>
<accession>A0A4Y2V8U0</accession>
<gene>
    <name evidence="1" type="ORF">AVEN_35361_1</name>
</gene>
<dbReference type="AlphaFoldDB" id="A0A4Y2V8U0"/>
<evidence type="ECO:0000313" key="2">
    <source>
        <dbReference type="Proteomes" id="UP000499080"/>
    </source>
</evidence>
<organism evidence="1 2">
    <name type="scientific">Araneus ventricosus</name>
    <name type="common">Orbweaver spider</name>
    <name type="synonym">Epeira ventricosa</name>
    <dbReference type="NCBI Taxonomy" id="182803"/>
    <lineage>
        <taxon>Eukaryota</taxon>
        <taxon>Metazoa</taxon>
        <taxon>Ecdysozoa</taxon>
        <taxon>Arthropoda</taxon>
        <taxon>Chelicerata</taxon>
        <taxon>Arachnida</taxon>
        <taxon>Araneae</taxon>
        <taxon>Araneomorphae</taxon>
        <taxon>Entelegynae</taxon>
        <taxon>Araneoidea</taxon>
        <taxon>Araneidae</taxon>
        <taxon>Araneus</taxon>
    </lineage>
</organism>
<keyword evidence="2" id="KW-1185">Reference proteome</keyword>
<dbReference type="EMBL" id="BGPR01043519">
    <property type="protein sequence ID" value="GBO20120.1"/>
    <property type="molecule type" value="Genomic_DNA"/>
</dbReference>
<protein>
    <submittedName>
        <fullName evidence="1">Uncharacterized protein</fullName>
    </submittedName>
</protein>
<name>A0A4Y2V8U0_ARAVE</name>
<reference evidence="1 2" key="1">
    <citation type="journal article" date="2019" name="Sci. Rep.">
        <title>Orb-weaving spider Araneus ventricosus genome elucidates the spidroin gene catalogue.</title>
        <authorList>
            <person name="Kono N."/>
            <person name="Nakamura H."/>
            <person name="Ohtoshi R."/>
            <person name="Moran D.A.P."/>
            <person name="Shinohara A."/>
            <person name="Yoshida Y."/>
            <person name="Fujiwara M."/>
            <person name="Mori M."/>
            <person name="Tomita M."/>
            <person name="Arakawa K."/>
        </authorList>
    </citation>
    <scope>NUCLEOTIDE SEQUENCE [LARGE SCALE GENOMIC DNA]</scope>
</reference>
<evidence type="ECO:0000313" key="1">
    <source>
        <dbReference type="EMBL" id="GBO20120.1"/>
    </source>
</evidence>
<proteinExistence type="predicted"/>